<evidence type="ECO:0000313" key="3">
    <source>
        <dbReference type="EMBL" id="CAF1429427.1"/>
    </source>
</evidence>
<protein>
    <recommendedName>
        <fullName evidence="1">Apple domain-containing protein</fullName>
    </recommendedName>
</protein>
<feature type="domain" description="Apple" evidence="1">
    <location>
        <begin position="22"/>
        <end position="64"/>
    </location>
</feature>
<dbReference type="InterPro" id="IPR003609">
    <property type="entry name" value="Pan_app"/>
</dbReference>
<evidence type="ECO:0000313" key="2">
    <source>
        <dbReference type="EMBL" id="CAF0964976.1"/>
    </source>
</evidence>
<dbReference type="Gene3D" id="3.50.4.10">
    <property type="entry name" value="Hepatocyte Growth Factor"/>
    <property type="match status" value="1"/>
</dbReference>
<dbReference type="Pfam" id="PF00024">
    <property type="entry name" value="PAN_1"/>
    <property type="match status" value="1"/>
</dbReference>
<comment type="caution">
    <text evidence="3">The sequence shown here is derived from an EMBL/GenBank/DDBJ whole genome shotgun (WGS) entry which is preliminary data.</text>
</comment>
<evidence type="ECO:0000259" key="1">
    <source>
        <dbReference type="Pfam" id="PF00024"/>
    </source>
</evidence>
<organism evidence="3 5">
    <name type="scientific">Adineta ricciae</name>
    <name type="common">Rotifer</name>
    <dbReference type="NCBI Taxonomy" id="249248"/>
    <lineage>
        <taxon>Eukaryota</taxon>
        <taxon>Metazoa</taxon>
        <taxon>Spiralia</taxon>
        <taxon>Gnathifera</taxon>
        <taxon>Rotifera</taxon>
        <taxon>Eurotatoria</taxon>
        <taxon>Bdelloidea</taxon>
        <taxon>Adinetida</taxon>
        <taxon>Adinetidae</taxon>
        <taxon>Adineta</taxon>
    </lineage>
</organism>
<keyword evidence="4" id="KW-1185">Reference proteome</keyword>
<evidence type="ECO:0000313" key="4">
    <source>
        <dbReference type="Proteomes" id="UP000663828"/>
    </source>
</evidence>
<dbReference type="Proteomes" id="UP000663852">
    <property type="component" value="Unassembled WGS sequence"/>
</dbReference>
<evidence type="ECO:0000313" key="5">
    <source>
        <dbReference type="Proteomes" id="UP000663852"/>
    </source>
</evidence>
<dbReference type="AlphaFoldDB" id="A0A815N341"/>
<proteinExistence type="predicted"/>
<name>A0A815N341_ADIRI</name>
<sequence length="273" mass="30098">MIILSIIDNTQYRCVDPQCSPITVTSTSTMQACQSACLINKDCRTATFDQSNHQCDLFIDIVRQYGQMITNENVVTMTAIDNRQLSAISERNWIMNGDAETGPCASDSSVVSPTDWNHNGTVTQAYYNNTYSTHRSTEPGPSDRGSCHFYGQASPTTAMWQKQNFTSYFCSLIDAQTVRFNFSAWIGGAGNQDDVVEASLRFFNQSNQMVGNTTTIGPVRAADRGNVTSLLFRQANGLVPSGTRSFEVFVKFTRSGGTYDNGAIDNIVLIMNE</sequence>
<reference evidence="3" key="1">
    <citation type="submission" date="2021-02" db="EMBL/GenBank/DDBJ databases">
        <authorList>
            <person name="Nowell W R."/>
        </authorList>
    </citation>
    <scope>NUCLEOTIDE SEQUENCE</scope>
</reference>
<accession>A0A815N341</accession>
<dbReference type="EMBL" id="CAJNOJ010000390">
    <property type="protein sequence ID" value="CAF1429427.1"/>
    <property type="molecule type" value="Genomic_DNA"/>
</dbReference>
<dbReference type="EMBL" id="CAJNOR010000622">
    <property type="protein sequence ID" value="CAF0964976.1"/>
    <property type="molecule type" value="Genomic_DNA"/>
</dbReference>
<dbReference type="Proteomes" id="UP000663828">
    <property type="component" value="Unassembled WGS sequence"/>
</dbReference>
<gene>
    <name evidence="3" type="ORF">EDS130_LOCUS38097</name>
    <name evidence="2" type="ORF">XAT740_LOCUS11357</name>
</gene>